<organism evidence="1 2">
    <name type="scientific">Pseudomonas helleri</name>
    <dbReference type="NCBI Taxonomy" id="1608996"/>
    <lineage>
        <taxon>Bacteria</taxon>
        <taxon>Pseudomonadati</taxon>
        <taxon>Pseudomonadota</taxon>
        <taxon>Gammaproteobacteria</taxon>
        <taxon>Pseudomonadales</taxon>
        <taxon>Pseudomonadaceae</taxon>
        <taxon>Pseudomonas</taxon>
    </lineage>
</organism>
<gene>
    <name evidence="1" type="ORF">GHO40_19130</name>
</gene>
<dbReference type="RefSeq" id="WP_153429837.1">
    <property type="nucleotide sequence ID" value="NZ_WIWJ01000039.1"/>
</dbReference>
<dbReference type="EMBL" id="WIWJ01000039">
    <property type="protein sequence ID" value="MQT48821.1"/>
    <property type="molecule type" value="Genomic_DNA"/>
</dbReference>
<name>A0A7X1WC17_9PSED</name>
<proteinExistence type="predicted"/>
<comment type="caution">
    <text evidence="1">The sequence shown here is derived from an EMBL/GenBank/DDBJ whole genome shotgun (WGS) entry which is preliminary data.</text>
</comment>
<sequence length="100" mass="11131">MTKVNSPTQLTLTFNFSWYFVIRTTTIITMKKITIAALATLMLGTVQADYTLKYPLEESRGGSLPNGSINIKTTLPDLQAYMIVLFQCQHPEIQTSLGSV</sequence>
<reference evidence="1 2" key="1">
    <citation type="submission" date="2019-10" db="EMBL/GenBank/DDBJ databases">
        <title>Evaluation of single-gene subtyping targets for Pseudomonas.</title>
        <authorList>
            <person name="Reichler S.J."/>
            <person name="Orsi R.H."/>
            <person name="Wiedmann M."/>
            <person name="Martin N.H."/>
            <person name="Murphy S.I."/>
        </authorList>
    </citation>
    <scope>NUCLEOTIDE SEQUENCE [LARGE SCALE GENOMIC DNA]</scope>
    <source>
        <strain evidence="1 2">FSL R10-3257</strain>
    </source>
</reference>
<evidence type="ECO:0000313" key="1">
    <source>
        <dbReference type="EMBL" id="MQT48821.1"/>
    </source>
</evidence>
<evidence type="ECO:0000313" key="2">
    <source>
        <dbReference type="Proteomes" id="UP000441404"/>
    </source>
</evidence>
<accession>A0A7X1WC17</accession>
<dbReference type="AlphaFoldDB" id="A0A7X1WC17"/>
<dbReference type="Proteomes" id="UP000441404">
    <property type="component" value="Unassembled WGS sequence"/>
</dbReference>
<protein>
    <submittedName>
        <fullName evidence="1">Uncharacterized protein</fullName>
    </submittedName>
</protein>